<protein>
    <submittedName>
        <fullName evidence="2">Uncharacterized protein</fullName>
    </submittedName>
</protein>
<evidence type="ECO:0000313" key="3">
    <source>
        <dbReference type="Proteomes" id="UP000252189"/>
    </source>
</evidence>
<feature type="transmembrane region" description="Helical" evidence="1">
    <location>
        <begin position="66"/>
        <end position="90"/>
    </location>
</feature>
<feature type="transmembrane region" description="Helical" evidence="1">
    <location>
        <begin position="269"/>
        <end position="288"/>
    </location>
</feature>
<dbReference type="AlphaFoldDB" id="A0A368NBR8"/>
<feature type="transmembrane region" description="Helical" evidence="1">
    <location>
        <begin position="21"/>
        <end position="54"/>
    </location>
</feature>
<feature type="transmembrane region" description="Helical" evidence="1">
    <location>
        <begin position="443"/>
        <end position="464"/>
    </location>
</feature>
<feature type="transmembrane region" description="Helical" evidence="1">
    <location>
        <begin position="341"/>
        <end position="372"/>
    </location>
</feature>
<dbReference type="Proteomes" id="UP000252189">
    <property type="component" value="Unassembled WGS sequence"/>
</dbReference>
<feature type="transmembrane region" description="Helical" evidence="1">
    <location>
        <begin position="180"/>
        <end position="208"/>
    </location>
</feature>
<dbReference type="OrthoDB" id="308486at2157"/>
<feature type="transmembrane region" description="Helical" evidence="1">
    <location>
        <begin position="300"/>
        <end position="321"/>
    </location>
</feature>
<keyword evidence="1" id="KW-0812">Transmembrane</keyword>
<keyword evidence="1" id="KW-0472">Membrane</keyword>
<evidence type="ECO:0000256" key="1">
    <source>
        <dbReference type="SAM" id="Phobius"/>
    </source>
</evidence>
<feature type="transmembrane region" description="Helical" evidence="1">
    <location>
        <begin position="135"/>
        <end position="154"/>
    </location>
</feature>
<name>A0A368NBR8_9EURY</name>
<keyword evidence="1" id="KW-1133">Transmembrane helix</keyword>
<accession>A0A368NBR8</accession>
<gene>
    <name evidence="2" type="ORF">DU504_06785</name>
</gene>
<feature type="transmembrane region" description="Helical" evidence="1">
    <location>
        <begin position="102"/>
        <end position="123"/>
    </location>
</feature>
<dbReference type="EMBL" id="QPHM01000001">
    <property type="protein sequence ID" value="RCU47035.1"/>
    <property type="molecule type" value="Genomic_DNA"/>
</dbReference>
<feature type="transmembrane region" description="Helical" evidence="1">
    <location>
        <begin position="407"/>
        <end position="423"/>
    </location>
</feature>
<keyword evidence="3" id="KW-1185">Reference proteome</keyword>
<comment type="caution">
    <text evidence="2">The sequence shown here is derived from an EMBL/GenBank/DDBJ whole genome shotgun (WGS) entry which is preliminary data.</text>
</comment>
<dbReference type="RefSeq" id="WP_114448584.1">
    <property type="nucleotide sequence ID" value="NZ_QPHM01000001.1"/>
</dbReference>
<feature type="transmembrane region" description="Helical" evidence="1">
    <location>
        <begin position="476"/>
        <end position="494"/>
    </location>
</feature>
<reference evidence="2 3" key="1">
    <citation type="submission" date="2018-07" db="EMBL/GenBank/DDBJ databases">
        <title>Genome sequences of Haloplanus salinus JCM 18368T.</title>
        <authorList>
            <person name="Kim Y.B."/>
            <person name="Roh S.W."/>
        </authorList>
    </citation>
    <scope>NUCLEOTIDE SEQUENCE [LARGE SCALE GENOMIC DNA]</scope>
    <source>
        <strain evidence="2 3">JCM 18368</strain>
    </source>
</reference>
<proteinExistence type="predicted"/>
<organism evidence="2 3">
    <name type="scientific">Haloplanus salinus</name>
    <dbReference type="NCBI Taxonomy" id="1126245"/>
    <lineage>
        <taxon>Archaea</taxon>
        <taxon>Methanobacteriati</taxon>
        <taxon>Methanobacteriota</taxon>
        <taxon>Stenosarchaea group</taxon>
        <taxon>Halobacteria</taxon>
        <taxon>Halobacteriales</taxon>
        <taxon>Haloferacaceae</taxon>
        <taxon>Haloplanus</taxon>
    </lineage>
</organism>
<sequence>MSESTAAAVGARLTRPASLTVALATGVGLVVASVTSGATAGVALTAAAGVALGVTTLVGTHDGPAAATAGAALTPFVAVGGVAGVVLVAAERGALGGGPVAALPAVALAVGAGVAAFGAAGTLAGGAVRRTFRSVAATVTVVGLAFVALLAARIDAISVPDLAPGALLDPVLSPGGPTTALVTFFGLVVAAALACRWALSALPITELLPRARRQAAERVVTRLDADCRALTKYGVVAASASLPTAIPAVREALPVAGVAALVVPTGPRLLLFTVTLVAAVLALAARFLRAAAGTTAATLGRLLPATAGGVLVVLVAVGAGGRTRAAVEGLPPAVRPVAADLLAAFSPAGLVLGIAVSVLVALLGVLMALRVALWIDLVPARDRGGALAGAGLSTCAVVLGAGEAPALATFALVGLGVVAWDVSDQARAVRADLGRSSAGGLEAVHAVGSVATATAGVGVAWASLGLVGVVALPDGALVGAVAAVAAAVILLGVVRA</sequence>
<evidence type="ECO:0000313" key="2">
    <source>
        <dbReference type="EMBL" id="RCU47035.1"/>
    </source>
</evidence>